<dbReference type="AlphaFoldDB" id="A0A397W616"/>
<evidence type="ECO:0000313" key="1">
    <source>
        <dbReference type="EMBL" id="RIB29027.1"/>
    </source>
</evidence>
<comment type="caution">
    <text evidence="1">The sequence shown here is derived from an EMBL/GenBank/DDBJ whole genome shotgun (WGS) entry which is preliminary data.</text>
</comment>
<name>A0A397W616_9GLOM</name>
<evidence type="ECO:0000313" key="2">
    <source>
        <dbReference type="Proteomes" id="UP000266673"/>
    </source>
</evidence>
<organism evidence="1 2">
    <name type="scientific">Gigaspora rosea</name>
    <dbReference type="NCBI Taxonomy" id="44941"/>
    <lineage>
        <taxon>Eukaryota</taxon>
        <taxon>Fungi</taxon>
        <taxon>Fungi incertae sedis</taxon>
        <taxon>Mucoromycota</taxon>
        <taxon>Glomeromycotina</taxon>
        <taxon>Glomeromycetes</taxon>
        <taxon>Diversisporales</taxon>
        <taxon>Gigasporaceae</taxon>
        <taxon>Gigaspora</taxon>
    </lineage>
</organism>
<dbReference type="Proteomes" id="UP000266673">
    <property type="component" value="Unassembled WGS sequence"/>
</dbReference>
<gene>
    <name evidence="1" type="ORF">C2G38_2156497</name>
</gene>
<protein>
    <submittedName>
        <fullName evidence="1">Uncharacterized protein</fullName>
    </submittedName>
</protein>
<keyword evidence="2" id="KW-1185">Reference proteome</keyword>
<accession>A0A397W616</accession>
<reference evidence="1 2" key="1">
    <citation type="submission" date="2018-06" db="EMBL/GenBank/DDBJ databases">
        <title>Comparative genomics reveals the genomic features of Rhizophagus irregularis, R. cerebriforme, R. diaphanum and Gigaspora rosea, and their symbiotic lifestyle signature.</title>
        <authorList>
            <person name="Morin E."/>
            <person name="San Clemente H."/>
            <person name="Chen E.C.H."/>
            <person name="De La Providencia I."/>
            <person name="Hainaut M."/>
            <person name="Kuo A."/>
            <person name="Kohler A."/>
            <person name="Murat C."/>
            <person name="Tang N."/>
            <person name="Roy S."/>
            <person name="Loubradou J."/>
            <person name="Henrissat B."/>
            <person name="Grigoriev I.V."/>
            <person name="Corradi N."/>
            <person name="Roux C."/>
            <person name="Martin F.M."/>
        </authorList>
    </citation>
    <scope>NUCLEOTIDE SEQUENCE [LARGE SCALE GENOMIC DNA]</scope>
    <source>
        <strain evidence="1 2">DAOM 194757</strain>
    </source>
</reference>
<dbReference type="EMBL" id="QKWP01000049">
    <property type="protein sequence ID" value="RIB29027.1"/>
    <property type="molecule type" value="Genomic_DNA"/>
</dbReference>
<proteinExistence type="predicted"/>
<sequence length="74" mass="8137">MLSPDCGFSENLSEETDDFVTNSIDNQRARQHNTSLHYADYVSSINTSEISDLNVHLKEQCYGLDLGGIVASLG</sequence>